<accession>A0ABS8W5E0</accession>
<feature type="compositionally biased region" description="Acidic residues" evidence="1">
    <location>
        <begin position="66"/>
        <end position="83"/>
    </location>
</feature>
<evidence type="ECO:0000256" key="1">
    <source>
        <dbReference type="SAM" id="MobiDB-lite"/>
    </source>
</evidence>
<keyword evidence="3" id="KW-1185">Reference proteome</keyword>
<feature type="region of interest" description="Disordered" evidence="1">
    <location>
        <begin position="1"/>
        <end position="98"/>
    </location>
</feature>
<feature type="compositionally biased region" description="Basic and acidic residues" evidence="1">
    <location>
        <begin position="12"/>
        <end position="34"/>
    </location>
</feature>
<name>A0ABS8W5E0_DATST</name>
<comment type="caution">
    <text evidence="2">The sequence shown here is derived from an EMBL/GenBank/DDBJ whole genome shotgun (WGS) entry which is preliminary data.</text>
</comment>
<organism evidence="2 3">
    <name type="scientific">Datura stramonium</name>
    <name type="common">Jimsonweed</name>
    <name type="synonym">Common thornapple</name>
    <dbReference type="NCBI Taxonomy" id="4076"/>
    <lineage>
        <taxon>Eukaryota</taxon>
        <taxon>Viridiplantae</taxon>
        <taxon>Streptophyta</taxon>
        <taxon>Embryophyta</taxon>
        <taxon>Tracheophyta</taxon>
        <taxon>Spermatophyta</taxon>
        <taxon>Magnoliopsida</taxon>
        <taxon>eudicotyledons</taxon>
        <taxon>Gunneridae</taxon>
        <taxon>Pentapetalae</taxon>
        <taxon>asterids</taxon>
        <taxon>lamiids</taxon>
        <taxon>Solanales</taxon>
        <taxon>Solanaceae</taxon>
        <taxon>Solanoideae</taxon>
        <taxon>Datureae</taxon>
        <taxon>Datura</taxon>
    </lineage>
</organism>
<evidence type="ECO:0000313" key="3">
    <source>
        <dbReference type="Proteomes" id="UP000823775"/>
    </source>
</evidence>
<reference evidence="2 3" key="1">
    <citation type="journal article" date="2021" name="BMC Genomics">
        <title>Datura genome reveals duplications of psychoactive alkaloid biosynthetic genes and high mutation rate following tissue culture.</title>
        <authorList>
            <person name="Rajewski A."/>
            <person name="Carter-House D."/>
            <person name="Stajich J."/>
            <person name="Litt A."/>
        </authorList>
    </citation>
    <scope>NUCLEOTIDE SEQUENCE [LARGE SCALE GENOMIC DNA]</scope>
    <source>
        <strain evidence="2">AR-01</strain>
    </source>
</reference>
<gene>
    <name evidence="2" type="ORF">HAX54_043938</name>
</gene>
<sequence length="201" mass="22657">MTTTTGKITSEGNKKQHEAASWKDIGKRQLLRDESESDSSSGSESEEGGAEVESDGKHPPANNAEEGNDDVEELGDDDSEAEESGLALNEKGNTSRSIQEEPKIQINVLNEVQKLKRFFDYNMYWMAKTLGKYNMEMVLDISERTITRVLMGGDYKVLTQTTEYDYQIEAMKGIKKLSTKDKVIHFQWMENIIAKDMEGAE</sequence>
<dbReference type="EMBL" id="JACEIK010006638">
    <property type="protein sequence ID" value="MCE2056029.1"/>
    <property type="molecule type" value="Genomic_DNA"/>
</dbReference>
<feature type="compositionally biased region" description="Polar residues" evidence="1">
    <location>
        <begin position="1"/>
        <end position="11"/>
    </location>
</feature>
<proteinExistence type="predicted"/>
<dbReference type="Proteomes" id="UP000823775">
    <property type="component" value="Unassembled WGS sequence"/>
</dbReference>
<protein>
    <submittedName>
        <fullName evidence="2">Uncharacterized protein</fullName>
    </submittedName>
</protein>
<feature type="compositionally biased region" description="Acidic residues" evidence="1">
    <location>
        <begin position="44"/>
        <end position="53"/>
    </location>
</feature>
<evidence type="ECO:0000313" key="2">
    <source>
        <dbReference type="EMBL" id="MCE2056029.1"/>
    </source>
</evidence>